<organism evidence="1 2">
    <name type="scientific">Nesidiocoris tenuis</name>
    <dbReference type="NCBI Taxonomy" id="355587"/>
    <lineage>
        <taxon>Eukaryota</taxon>
        <taxon>Metazoa</taxon>
        <taxon>Ecdysozoa</taxon>
        <taxon>Arthropoda</taxon>
        <taxon>Hexapoda</taxon>
        <taxon>Insecta</taxon>
        <taxon>Pterygota</taxon>
        <taxon>Neoptera</taxon>
        <taxon>Paraneoptera</taxon>
        <taxon>Hemiptera</taxon>
        <taxon>Heteroptera</taxon>
        <taxon>Panheteroptera</taxon>
        <taxon>Cimicomorpha</taxon>
        <taxon>Miridae</taxon>
        <taxon>Dicyphina</taxon>
        <taxon>Nesidiocoris</taxon>
    </lineage>
</organism>
<dbReference type="EMBL" id="CADCXU010003434">
    <property type="protein sequence ID" value="CAA9995504.1"/>
    <property type="molecule type" value="Genomic_DNA"/>
</dbReference>
<protein>
    <submittedName>
        <fullName evidence="1">Uncharacterized protein</fullName>
    </submittedName>
</protein>
<keyword evidence="2" id="KW-1185">Reference proteome</keyword>
<accession>A0A6H5G023</accession>
<name>A0A6H5G023_9HEMI</name>
<sequence>MGRRIASWLFDELARKTEFQVVHHFYRLNVSSLNDALRSTTGSHPGFTVFLMKSPYFCFRTEKNPNMNDLEAQAQDLLRHREWLMAMELFDQLLGHARVKGLPKDRIVAYLLGRSQCCVELGE</sequence>
<dbReference type="Proteomes" id="UP000479000">
    <property type="component" value="Unassembled WGS sequence"/>
</dbReference>
<evidence type="ECO:0000313" key="2">
    <source>
        <dbReference type="Proteomes" id="UP000479000"/>
    </source>
</evidence>
<gene>
    <name evidence="1" type="ORF">NTEN_LOCUS2295</name>
</gene>
<dbReference type="AlphaFoldDB" id="A0A6H5G023"/>
<dbReference type="OrthoDB" id="5988104at2759"/>
<proteinExistence type="predicted"/>
<evidence type="ECO:0000313" key="1">
    <source>
        <dbReference type="EMBL" id="CAA9995504.1"/>
    </source>
</evidence>
<reference evidence="1 2" key="1">
    <citation type="submission" date="2020-02" db="EMBL/GenBank/DDBJ databases">
        <authorList>
            <person name="Ferguson B K."/>
        </authorList>
    </citation>
    <scope>NUCLEOTIDE SEQUENCE [LARGE SCALE GENOMIC DNA]</scope>
</reference>